<evidence type="ECO:0000256" key="6">
    <source>
        <dbReference type="ARBA" id="ARBA00023170"/>
    </source>
</evidence>
<feature type="transmembrane region" description="Helical" evidence="8">
    <location>
        <begin position="56"/>
        <end position="78"/>
    </location>
</feature>
<keyword evidence="6 8" id="KW-0675">Receptor</keyword>
<comment type="caution">
    <text evidence="9">The sequence shown here is derived from an EMBL/GenBank/DDBJ whole genome shotgun (WGS) entry which is preliminary data.</text>
</comment>
<dbReference type="GO" id="GO:0030424">
    <property type="term" value="C:axon"/>
    <property type="evidence" value="ECO:0007669"/>
    <property type="project" value="TreeGrafter"/>
</dbReference>
<proteinExistence type="inferred from homology"/>
<evidence type="ECO:0000256" key="7">
    <source>
        <dbReference type="ARBA" id="ARBA00023224"/>
    </source>
</evidence>
<dbReference type="Pfam" id="PF08395">
    <property type="entry name" value="7tm_7"/>
    <property type="match status" value="1"/>
</dbReference>
<dbReference type="Proteomes" id="UP001233999">
    <property type="component" value="Unassembled WGS sequence"/>
</dbReference>
<evidence type="ECO:0000313" key="9">
    <source>
        <dbReference type="EMBL" id="KAJ9588174.1"/>
    </source>
</evidence>
<protein>
    <recommendedName>
        <fullName evidence="8">Gustatory receptor</fullName>
    </recommendedName>
</protein>
<dbReference type="PANTHER" id="PTHR21143">
    <property type="entry name" value="INVERTEBRATE GUSTATORY RECEPTOR"/>
    <property type="match status" value="1"/>
</dbReference>
<keyword evidence="10" id="KW-1185">Reference proteome</keyword>
<sequence length="390" mass="45243">MEHLKKILKFDFSDKYDTRDIYSAIAPLLYFSKALGIAPINCSDGRPTRIATTYSIAVFLTILGWFAYCLLINLWYEYPHSTYTISVPHLLKLVFSFTTVLMCFVLFSTVHRKKFQSIFKRISCVDEILLKPKERSKMIYGKTKIFLILQLLIVIPLYVFISFIVHSIQNNNLEVHFFMEYFVHIIGTVMELQLIDFILLIRHRYSCLNAKLLSLYGISENDMEWNLLSTSNFETHVNEPIPQFVIINNEINETLKTNQKTIKMTFIFLSLTQNLYNALIIAFKLDDTYRNDIVQESVTMFVIWAGVRMLKLICLTTSSQMASGEANRTRVLVQKLLLSSDTECNNLRYFSNQLLHYKLRFTACGFFTLDSTLLQSVAAAVTTYLVILLQ</sequence>
<keyword evidence="3 8" id="KW-0812">Transmembrane</keyword>
<dbReference type="InterPro" id="IPR013604">
    <property type="entry name" value="7TM_chemorcpt"/>
</dbReference>
<comment type="similarity">
    <text evidence="8">Belongs to the insect chemoreceptor superfamily. Gustatory receptor (GR) family.</text>
</comment>
<dbReference type="GO" id="GO:0043025">
    <property type="term" value="C:neuronal cell body"/>
    <property type="evidence" value="ECO:0007669"/>
    <property type="project" value="TreeGrafter"/>
</dbReference>
<evidence type="ECO:0000256" key="3">
    <source>
        <dbReference type="ARBA" id="ARBA00022692"/>
    </source>
</evidence>
<evidence type="ECO:0000256" key="4">
    <source>
        <dbReference type="ARBA" id="ARBA00022989"/>
    </source>
</evidence>
<feature type="non-terminal residue" evidence="9">
    <location>
        <position position="390"/>
    </location>
</feature>
<accession>A0AAD7ZWM6</accession>
<keyword evidence="5 8" id="KW-0472">Membrane</keyword>
<dbReference type="AlphaFoldDB" id="A0AAD7ZWM6"/>
<comment type="caution">
    <text evidence="8">Lacks conserved residue(s) required for the propagation of feature annotation.</text>
</comment>
<feature type="transmembrane region" description="Helical" evidence="8">
    <location>
        <begin position="145"/>
        <end position="169"/>
    </location>
</feature>
<keyword evidence="7 8" id="KW-0807">Transducer</keyword>
<reference evidence="9" key="2">
    <citation type="submission" date="2023-05" db="EMBL/GenBank/DDBJ databases">
        <authorList>
            <person name="Fouks B."/>
        </authorList>
    </citation>
    <scope>NUCLEOTIDE SEQUENCE</scope>
    <source>
        <strain evidence="9">Stay&amp;Tobe</strain>
        <tissue evidence="9">Testes</tissue>
    </source>
</reference>
<keyword evidence="2 8" id="KW-1003">Cell membrane</keyword>
<feature type="transmembrane region" description="Helical" evidence="8">
    <location>
        <begin position="266"/>
        <end position="285"/>
    </location>
</feature>
<dbReference type="GO" id="GO:0050909">
    <property type="term" value="P:sensory perception of taste"/>
    <property type="evidence" value="ECO:0007669"/>
    <property type="project" value="InterPro"/>
</dbReference>
<evidence type="ECO:0000256" key="1">
    <source>
        <dbReference type="ARBA" id="ARBA00004651"/>
    </source>
</evidence>
<dbReference type="GO" id="GO:0008049">
    <property type="term" value="P:male courtship behavior"/>
    <property type="evidence" value="ECO:0007669"/>
    <property type="project" value="TreeGrafter"/>
</dbReference>
<dbReference type="EMBL" id="JASPKZ010005705">
    <property type="protein sequence ID" value="KAJ9588174.1"/>
    <property type="molecule type" value="Genomic_DNA"/>
</dbReference>
<keyword evidence="4 8" id="KW-1133">Transmembrane helix</keyword>
<evidence type="ECO:0000313" key="10">
    <source>
        <dbReference type="Proteomes" id="UP001233999"/>
    </source>
</evidence>
<evidence type="ECO:0000256" key="8">
    <source>
        <dbReference type="RuleBase" id="RU363108"/>
    </source>
</evidence>
<feature type="transmembrane region" description="Helical" evidence="8">
    <location>
        <begin position="181"/>
        <end position="201"/>
    </location>
</feature>
<gene>
    <name evidence="9" type="ORF">L9F63_018438</name>
</gene>
<evidence type="ECO:0000256" key="5">
    <source>
        <dbReference type="ARBA" id="ARBA00023136"/>
    </source>
</evidence>
<dbReference type="GO" id="GO:0007635">
    <property type="term" value="P:chemosensory behavior"/>
    <property type="evidence" value="ECO:0007669"/>
    <property type="project" value="TreeGrafter"/>
</dbReference>
<dbReference type="GO" id="GO:0005886">
    <property type="term" value="C:plasma membrane"/>
    <property type="evidence" value="ECO:0007669"/>
    <property type="project" value="UniProtKB-SubCell"/>
</dbReference>
<dbReference type="PANTHER" id="PTHR21143:SF134">
    <property type="entry name" value="GUSTATORY RECEPTOR"/>
    <property type="match status" value="1"/>
</dbReference>
<comment type="subcellular location">
    <subcellularLocation>
        <location evidence="1 8">Cell membrane</location>
        <topology evidence="1 8">Multi-pass membrane protein</topology>
    </subcellularLocation>
</comment>
<dbReference type="GO" id="GO:0007165">
    <property type="term" value="P:signal transduction"/>
    <property type="evidence" value="ECO:0007669"/>
    <property type="project" value="UniProtKB-KW"/>
</dbReference>
<reference evidence="9" key="1">
    <citation type="journal article" date="2023" name="IScience">
        <title>Live-bearing cockroach genome reveals convergent evolutionary mechanisms linked to viviparity in insects and beyond.</title>
        <authorList>
            <person name="Fouks B."/>
            <person name="Harrison M.C."/>
            <person name="Mikhailova A.A."/>
            <person name="Marchal E."/>
            <person name="English S."/>
            <person name="Carruthers M."/>
            <person name="Jennings E.C."/>
            <person name="Chiamaka E.L."/>
            <person name="Frigard R.A."/>
            <person name="Pippel M."/>
            <person name="Attardo G.M."/>
            <person name="Benoit J.B."/>
            <person name="Bornberg-Bauer E."/>
            <person name="Tobe S.S."/>
        </authorList>
    </citation>
    <scope>NUCLEOTIDE SEQUENCE</scope>
    <source>
        <strain evidence="9">Stay&amp;Tobe</strain>
    </source>
</reference>
<evidence type="ECO:0000256" key="2">
    <source>
        <dbReference type="ARBA" id="ARBA00022475"/>
    </source>
</evidence>
<organism evidence="9 10">
    <name type="scientific">Diploptera punctata</name>
    <name type="common">Pacific beetle cockroach</name>
    <dbReference type="NCBI Taxonomy" id="6984"/>
    <lineage>
        <taxon>Eukaryota</taxon>
        <taxon>Metazoa</taxon>
        <taxon>Ecdysozoa</taxon>
        <taxon>Arthropoda</taxon>
        <taxon>Hexapoda</taxon>
        <taxon>Insecta</taxon>
        <taxon>Pterygota</taxon>
        <taxon>Neoptera</taxon>
        <taxon>Polyneoptera</taxon>
        <taxon>Dictyoptera</taxon>
        <taxon>Blattodea</taxon>
        <taxon>Blaberoidea</taxon>
        <taxon>Blaberidae</taxon>
        <taxon>Diplopterinae</taxon>
        <taxon>Diploptera</taxon>
    </lineage>
</organism>
<dbReference type="GO" id="GO:0030425">
    <property type="term" value="C:dendrite"/>
    <property type="evidence" value="ECO:0007669"/>
    <property type="project" value="TreeGrafter"/>
</dbReference>
<comment type="function">
    <text evidence="8">Gustatory receptor which mediates acceptance or avoidance behavior, depending on its substrates.</text>
</comment>
<name>A0AAD7ZWM6_DIPPU</name>
<feature type="transmembrane region" description="Helical" evidence="8">
    <location>
        <begin position="90"/>
        <end position="110"/>
    </location>
</feature>